<feature type="region of interest" description="Disordered" evidence="5">
    <location>
        <begin position="283"/>
        <end position="334"/>
    </location>
</feature>
<feature type="compositionally biased region" description="Polar residues" evidence="5">
    <location>
        <begin position="324"/>
        <end position="333"/>
    </location>
</feature>
<evidence type="ECO:0000256" key="2">
    <source>
        <dbReference type="ARBA" id="ARBA00017880"/>
    </source>
</evidence>
<protein>
    <recommendedName>
        <fullName evidence="2 4">Nitrogen permease regulator 3</fullName>
    </recommendedName>
    <alternativeName>
        <fullName evidence="3 4">Required for meiotic nuclear division protein 11</fullName>
    </alternativeName>
</protein>
<dbReference type="GO" id="GO:0051321">
    <property type="term" value="P:meiotic cell cycle"/>
    <property type="evidence" value="ECO:0007669"/>
    <property type="project" value="UniProtKB-UniRule"/>
</dbReference>
<evidence type="ECO:0000256" key="1">
    <source>
        <dbReference type="ARBA" id="ARBA00010546"/>
    </source>
</evidence>
<dbReference type="EMBL" id="LLZZ01000156">
    <property type="protein sequence ID" value="KTA97812.1"/>
    <property type="molecule type" value="Genomic_DNA"/>
</dbReference>
<feature type="compositionally biased region" description="Polar residues" evidence="5">
    <location>
        <begin position="146"/>
        <end position="163"/>
    </location>
</feature>
<feature type="compositionally biased region" description="Basic and acidic residues" evidence="5">
    <location>
        <begin position="836"/>
        <end position="849"/>
    </location>
</feature>
<keyword evidence="4" id="KW-0732">Signal</keyword>
<feature type="compositionally biased region" description="Basic residues" evidence="5">
    <location>
        <begin position="287"/>
        <end position="301"/>
    </location>
</feature>
<organism evidence="7 8">
    <name type="scientific">Candida glabrata</name>
    <name type="common">Yeast</name>
    <name type="synonym">Torulopsis glabrata</name>
    <dbReference type="NCBI Taxonomy" id="5478"/>
    <lineage>
        <taxon>Eukaryota</taxon>
        <taxon>Fungi</taxon>
        <taxon>Dikarya</taxon>
        <taxon>Ascomycota</taxon>
        <taxon>Saccharomycotina</taxon>
        <taxon>Saccharomycetes</taxon>
        <taxon>Saccharomycetales</taxon>
        <taxon>Saccharomycetaceae</taxon>
        <taxon>Nakaseomyces</taxon>
    </lineage>
</organism>
<dbReference type="GO" id="GO:0034198">
    <property type="term" value="P:cellular response to amino acid starvation"/>
    <property type="evidence" value="ECO:0007669"/>
    <property type="project" value="EnsemblFungi"/>
</dbReference>
<evidence type="ECO:0000256" key="3">
    <source>
        <dbReference type="ARBA" id="ARBA00030028"/>
    </source>
</evidence>
<dbReference type="AlphaFoldDB" id="A0A0W0D3A6"/>
<dbReference type="VEuPathDB" id="FungiDB:CAGL0E03608g"/>
<dbReference type="PANTHER" id="PTHR13153">
    <property type="entry name" value="CGTHBA PROTEIN -14 GENE PROTEIN"/>
    <property type="match status" value="1"/>
</dbReference>
<dbReference type="InterPro" id="IPR005365">
    <property type="entry name" value="Npr3"/>
</dbReference>
<dbReference type="GO" id="GO:2000785">
    <property type="term" value="P:regulation of autophagosome assembly"/>
    <property type="evidence" value="ECO:0007669"/>
    <property type="project" value="EnsemblFungi"/>
</dbReference>
<dbReference type="Pfam" id="PF24064">
    <property type="entry name" value="HTH_NPRL3"/>
    <property type="match status" value="1"/>
</dbReference>
<gene>
    <name evidence="7" type="ORF">AO440_000971</name>
</gene>
<dbReference type="GO" id="GO:0006995">
    <property type="term" value="P:cellular response to nitrogen starvation"/>
    <property type="evidence" value="ECO:0007669"/>
    <property type="project" value="EnsemblFungi"/>
</dbReference>
<dbReference type="VEuPathDB" id="FungiDB:GVI51_E03355"/>
<dbReference type="InterPro" id="IPR056603">
    <property type="entry name" value="HTH_NPRL3"/>
</dbReference>
<dbReference type="PANTHER" id="PTHR13153:SF5">
    <property type="entry name" value="GATOR COMPLEX PROTEIN NPRL3"/>
    <property type="match status" value="1"/>
</dbReference>
<evidence type="ECO:0000256" key="4">
    <source>
        <dbReference type="RuleBase" id="RU368069"/>
    </source>
</evidence>
<dbReference type="VEuPathDB" id="FungiDB:GWK60_E03333"/>
<evidence type="ECO:0000256" key="5">
    <source>
        <dbReference type="SAM" id="MobiDB-lite"/>
    </source>
</evidence>
<feature type="compositionally biased region" description="Basic and acidic residues" evidence="5">
    <location>
        <begin position="79"/>
        <end position="88"/>
    </location>
</feature>
<dbReference type="GO" id="GO:0010508">
    <property type="term" value="P:positive regulation of autophagy"/>
    <property type="evidence" value="ECO:0007669"/>
    <property type="project" value="EnsemblFungi"/>
</dbReference>
<dbReference type="Proteomes" id="UP000054886">
    <property type="component" value="Unassembled WGS sequence"/>
</dbReference>
<proteinExistence type="inferred from homology"/>
<comment type="similarity">
    <text evidence="1 4">Belongs to the NPR3 family.</text>
</comment>
<dbReference type="GO" id="GO:0051058">
    <property type="term" value="P:negative regulation of small GTPase mediated signal transduction"/>
    <property type="evidence" value="ECO:0007669"/>
    <property type="project" value="EnsemblFungi"/>
</dbReference>
<dbReference type="Pfam" id="PF03666">
    <property type="entry name" value="NPR3"/>
    <property type="match status" value="1"/>
</dbReference>
<keyword evidence="4" id="KW-0469">Meiosis</keyword>
<comment type="subcellular location">
    <subcellularLocation>
        <location evidence="4">Vacuole membrane</location>
        <topology evidence="4">Peripheral membrane protein</topology>
    </subcellularLocation>
</comment>
<evidence type="ECO:0000259" key="6">
    <source>
        <dbReference type="Pfam" id="PF24064"/>
    </source>
</evidence>
<feature type="domain" description="GATOR1 complex protein NPRL3 C-terminal HTH" evidence="6">
    <location>
        <begin position="880"/>
        <end position="941"/>
    </location>
</feature>
<dbReference type="GO" id="GO:0038202">
    <property type="term" value="P:TORC1 signaling"/>
    <property type="evidence" value="ECO:0007669"/>
    <property type="project" value="TreeGrafter"/>
</dbReference>
<evidence type="ECO:0000313" key="8">
    <source>
        <dbReference type="Proteomes" id="UP000054886"/>
    </source>
</evidence>
<feature type="region of interest" description="Disordered" evidence="5">
    <location>
        <begin position="813"/>
        <end position="849"/>
    </location>
</feature>
<dbReference type="GO" id="GO:1990130">
    <property type="term" value="C:GATOR1 complex"/>
    <property type="evidence" value="ECO:0007669"/>
    <property type="project" value="EnsemblFungi"/>
</dbReference>
<dbReference type="GO" id="GO:0007124">
    <property type="term" value="P:pseudohyphal growth"/>
    <property type="evidence" value="ECO:0007669"/>
    <property type="project" value="EnsemblFungi"/>
</dbReference>
<evidence type="ECO:0000313" key="7">
    <source>
        <dbReference type="EMBL" id="KTA97812.1"/>
    </source>
</evidence>
<dbReference type="GO" id="GO:1904262">
    <property type="term" value="P:negative regulation of TORC1 signaling"/>
    <property type="evidence" value="ECO:0007669"/>
    <property type="project" value="EnsemblFungi"/>
</dbReference>
<sequence>MNEFLPDSCLLGVMLAVSSHSGPQVIYHYPPSNRILETARDAHMNQQLGSTGLKRETGGRSMKSRGHPGNWDMNSELDSDLHSSKMERTASSSSSSSLSSPSSGLSDSELSTDYADWSTSGSSSDSELDLQTPDDSRRSQLENAGARSTRNVSPVSMSRNTSLGREPKDNGQKISASKLLDILNDPKSQFTKINTNDTNDDQFNMEEDDDLIEFDYMTSEKRVDITEEFFTEANYQDTSKFFEFDIDFLAELCCPSREMCNTRFELTVDEYCFLGHPIHVDSSGNWRKSRKRNNSLSKSKRSGSLTGSRKRSGSKSSNHDKSFSAETPNSPESSKIIEEVGSLHKSRTLSNPQNDHFTKDMTMFHVCFIMDPNLIEYNKRVDDMYQYVVARLSVLLRYLQSKNDYVSEQCELILKEKEKVFKNSKHYKSLSLPSEKGRYLYQRLLAKSSLARALTECVEKIKKNEIACLEITDHRTVSLQIPIQNEFSILPQYKLYPVLKGSFLTSIQNNKFLEKSANIDDNHHAKSARDTNLISDHVNTFSNGQTKNEIFYSKNMENALTAQNDYDDDDLLLYSILLLDDPDKIIADLDNYSSNDDIGGVILKQLVKVIQPNVPLLSYQYIINELLAEKPLSSSTTANKSKQNKDNKTNTFYSALLRSCALHLIYWRHARAILPISFKNTYIVSPLSPVEADNSEMIKGNRKPSITDLNVTSNSSSKIPVIYLNQQSFKLKFPSLPSLPTFLNILSLGKPKAFGNIIPSKEHKPIYMAALIWLIQKGYLTQLLTFVYIRVDKKIKMKVDEDLEKEGFRTNRRRRQEDNVDNKLLSTDENANEPPKSTKVDINDNTLEGRDTEYDSDSFDYDDPEFNHDYTIILEPERATALEKRWIYKCIQDQPQDIKILFNKVMKYMNGRTAMETVMLKEHISRHDIKRLLTSLGNYIVELNHW</sequence>
<feature type="compositionally biased region" description="Low complexity" evidence="5">
    <location>
        <begin position="91"/>
        <end position="125"/>
    </location>
</feature>
<dbReference type="VEuPathDB" id="FungiDB:B1J91_E03608g"/>
<accession>A0A0W0D3A6</accession>
<comment type="function">
    <text evidence="4">Mediates inactivation of the TORC1 complex in response to amino acid starvation. Required for meiotic nuclear division.</text>
</comment>
<reference evidence="7 8" key="1">
    <citation type="submission" date="2015-10" db="EMBL/GenBank/DDBJ databases">
        <title>Draft genomes sequences of Candida glabrata isolates 1A, 1B, 2A, 2B, 3A and 3B.</title>
        <authorList>
            <person name="Haavelsrud O.E."/>
            <person name="Gaustad P."/>
        </authorList>
    </citation>
    <scope>NUCLEOTIDE SEQUENCE [LARGE SCALE GENOMIC DNA]</scope>
    <source>
        <strain evidence="7">910700640</strain>
    </source>
</reference>
<name>A0A0W0D3A6_CANGB</name>
<feature type="region of interest" description="Disordered" evidence="5">
    <location>
        <begin position="48"/>
        <end position="171"/>
    </location>
</feature>
<dbReference type="GO" id="GO:0005774">
    <property type="term" value="C:vacuolar membrane"/>
    <property type="evidence" value="ECO:0007669"/>
    <property type="project" value="UniProtKB-SubCell"/>
</dbReference>
<comment type="caution">
    <text evidence="7">The sequence shown here is derived from an EMBL/GenBank/DDBJ whole genome shotgun (WGS) entry which is preliminary data.</text>
</comment>